<reference evidence="1 2" key="1">
    <citation type="submission" date="2021-06" db="EMBL/GenBank/DDBJ databases">
        <title>A haploid diamondback moth (Plutella xylostella L.) genome assembly resolves 31 chromosomes and identifies a diamide resistance mutation.</title>
        <authorList>
            <person name="Ward C.M."/>
            <person name="Perry K.D."/>
            <person name="Baker G."/>
            <person name="Powis K."/>
            <person name="Heckel D.G."/>
            <person name="Baxter S.W."/>
        </authorList>
    </citation>
    <scope>NUCLEOTIDE SEQUENCE [LARGE SCALE GENOMIC DNA]</scope>
    <source>
        <strain evidence="1 2">LV</strain>
        <tissue evidence="1">Single pupa</tissue>
    </source>
</reference>
<accession>A0ABQ7Q108</accession>
<sequence>MKSSGPAHQRTCRQTLVHRARPDVLDIVLHHLMPWPVHVEVMYDADTQHVPLLITVGINSEFRIQRPPRRTVDWAACRSASVLLRRATHDAR</sequence>
<evidence type="ECO:0000313" key="1">
    <source>
        <dbReference type="EMBL" id="KAG7298638.1"/>
    </source>
</evidence>
<proteinExistence type="predicted"/>
<dbReference type="Proteomes" id="UP000823941">
    <property type="component" value="Chromosome 24"/>
</dbReference>
<dbReference type="EMBL" id="JAHIBW010000024">
    <property type="protein sequence ID" value="KAG7298638.1"/>
    <property type="molecule type" value="Genomic_DNA"/>
</dbReference>
<evidence type="ECO:0000313" key="2">
    <source>
        <dbReference type="Proteomes" id="UP000823941"/>
    </source>
</evidence>
<name>A0ABQ7Q108_PLUXY</name>
<comment type="caution">
    <text evidence="1">The sequence shown here is derived from an EMBL/GenBank/DDBJ whole genome shotgun (WGS) entry which is preliminary data.</text>
</comment>
<keyword evidence="2" id="KW-1185">Reference proteome</keyword>
<gene>
    <name evidence="1" type="ORF">JYU34_018291</name>
</gene>
<organism evidence="1 2">
    <name type="scientific">Plutella xylostella</name>
    <name type="common">Diamondback moth</name>
    <name type="synonym">Plutella maculipennis</name>
    <dbReference type="NCBI Taxonomy" id="51655"/>
    <lineage>
        <taxon>Eukaryota</taxon>
        <taxon>Metazoa</taxon>
        <taxon>Ecdysozoa</taxon>
        <taxon>Arthropoda</taxon>
        <taxon>Hexapoda</taxon>
        <taxon>Insecta</taxon>
        <taxon>Pterygota</taxon>
        <taxon>Neoptera</taxon>
        <taxon>Endopterygota</taxon>
        <taxon>Lepidoptera</taxon>
        <taxon>Glossata</taxon>
        <taxon>Ditrysia</taxon>
        <taxon>Yponomeutoidea</taxon>
        <taxon>Plutellidae</taxon>
        <taxon>Plutella</taxon>
    </lineage>
</organism>
<protein>
    <submittedName>
        <fullName evidence="1">Uncharacterized protein</fullName>
    </submittedName>
</protein>